<feature type="transmembrane region" description="Helical" evidence="3">
    <location>
        <begin position="72"/>
        <end position="92"/>
    </location>
</feature>
<keyword evidence="3" id="KW-1133">Transmembrane helix</keyword>
<dbReference type="InterPro" id="IPR046960">
    <property type="entry name" value="PPR_At4g14850-like_plant"/>
</dbReference>
<feature type="transmembrane region" description="Helical" evidence="3">
    <location>
        <begin position="5"/>
        <end position="25"/>
    </location>
</feature>
<accession>A0A6A4KU17</accession>
<keyword evidence="3" id="KW-0472">Membrane</keyword>
<keyword evidence="5" id="KW-1185">Reference proteome</keyword>
<dbReference type="Pfam" id="PF13041">
    <property type="entry name" value="PPR_2"/>
    <property type="match status" value="2"/>
</dbReference>
<dbReference type="Pfam" id="PF01535">
    <property type="entry name" value="PPR"/>
    <property type="match status" value="6"/>
</dbReference>
<dbReference type="Gene3D" id="1.25.40.10">
    <property type="entry name" value="Tetratricopeptide repeat domain"/>
    <property type="match status" value="5"/>
</dbReference>
<dbReference type="GO" id="GO:0009451">
    <property type="term" value="P:RNA modification"/>
    <property type="evidence" value="ECO:0007669"/>
    <property type="project" value="InterPro"/>
</dbReference>
<feature type="transmembrane region" description="Helical" evidence="3">
    <location>
        <begin position="154"/>
        <end position="173"/>
    </location>
</feature>
<organism evidence="4 5">
    <name type="scientific">Rhododendron williamsianum</name>
    <dbReference type="NCBI Taxonomy" id="262921"/>
    <lineage>
        <taxon>Eukaryota</taxon>
        <taxon>Viridiplantae</taxon>
        <taxon>Streptophyta</taxon>
        <taxon>Embryophyta</taxon>
        <taxon>Tracheophyta</taxon>
        <taxon>Spermatophyta</taxon>
        <taxon>Magnoliopsida</taxon>
        <taxon>eudicotyledons</taxon>
        <taxon>Gunneridae</taxon>
        <taxon>Pentapetalae</taxon>
        <taxon>asterids</taxon>
        <taxon>Ericales</taxon>
        <taxon>Ericaceae</taxon>
        <taxon>Ericoideae</taxon>
        <taxon>Rhodoreae</taxon>
        <taxon>Rhododendron</taxon>
    </lineage>
</organism>
<feature type="repeat" description="PPR" evidence="2">
    <location>
        <begin position="340"/>
        <end position="374"/>
    </location>
</feature>
<comment type="caution">
    <text evidence="4">The sequence shown here is derived from an EMBL/GenBank/DDBJ whole genome shotgun (WGS) entry which is preliminary data.</text>
</comment>
<dbReference type="FunFam" id="1.25.40.10:FF:000348">
    <property type="entry name" value="Pentatricopeptide repeat-containing protein chloroplastic"/>
    <property type="match status" value="1"/>
</dbReference>
<feature type="repeat" description="PPR" evidence="2">
    <location>
        <begin position="402"/>
        <end position="436"/>
    </location>
</feature>
<dbReference type="InterPro" id="IPR002885">
    <property type="entry name" value="PPR_rpt"/>
</dbReference>
<dbReference type="OrthoDB" id="185373at2759"/>
<dbReference type="NCBIfam" id="TIGR00756">
    <property type="entry name" value="PPR"/>
    <property type="match status" value="6"/>
</dbReference>
<dbReference type="FunFam" id="1.25.40.10:FF:000345">
    <property type="entry name" value="Pentatricopeptide repeat-containing protein"/>
    <property type="match status" value="1"/>
</dbReference>
<dbReference type="PROSITE" id="PS51375">
    <property type="entry name" value="PPR"/>
    <property type="match status" value="5"/>
</dbReference>
<dbReference type="EMBL" id="QEFC01003750">
    <property type="protein sequence ID" value="KAE9446527.1"/>
    <property type="molecule type" value="Genomic_DNA"/>
</dbReference>
<dbReference type="PANTHER" id="PTHR47926">
    <property type="entry name" value="PENTATRICOPEPTIDE REPEAT-CONTAINING PROTEIN"/>
    <property type="match status" value="1"/>
</dbReference>
<evidence type="ECO:0000313" key="4">
    <source>
        <dbReference type="EMBL" id="KAE9446527.1"/>
    </source>
</evidence>
<feature type="repeat" description="PPR" evidence="2">
    <location>
        <begin position="538"/>
        <end position="572"/>
    </location>
</feature>
<evidence type="ECO:0000313" key="5">
    <source>
        <dbReference type="Proteomes" id="UP000428333"/>
    </source>
</evidence>
<evidence type="ECO:0000256" key="3">
    <source>
        <dbReference type="SAM" id="Phobius"/>
    </source>
</evidence>
<feature type="non-terminal residue" evidence="4">
    <location>
        <position position="1"/>
    </location>
</feature>
<evidence type="ECO:0000256" key="1">
    <source>
        <dbReference type="ARBA" id="ARBA00022737"/>
    </source>
</evidence>
<feature type="repeat" description="PPR" evidence="2">
    <location>
        <begin position="276"/>
        <end position="310"/>
    </location>
</feature>
<dbReference type="FunFam" id="1.25.40.10:FF:000364">
    <property type="entry name" value="Pentatricopeptide repeat (PPR-like) superfamily protein"/>
    <property type="match status" value="1"/>
</dbReference>
<reference evidence="4 5" key="1">
    <citation type="journal article" date="2019" name="Genome Biol. Evol.">
        <title>The Rhododendron genome and chromosomal organization provide insight into shared whole-genome duplications across the heath family (Ericaceae).</title>
        <authorList>
            <person name="Soza V.L."/>
            <person name="Lindsley D."/>
            <person name="Waalkes A."/>
            <person name="Ramage E."/>
            <person name="Patwardhan R.P."/>
            <person name="Burton J.N."/>
            <person name="Adey A."/>
            <person name="Kumar A."/>
            <person name="Qiu R."/>
            <person name="Shendure J."/>
            <person name="Hall B."/>
        </authorList>
    </citation>
    <scope>NUCLEOTIDE SEQUENCE [LARGE SCALE GENOMIC DNA]</scope>
    <source>
        <strain evidence="4">RSF 1966-606</strain>
    </source>
</reference>
<dbReference type="SUPFAM" id="SSF48452">
    <property type="entry name" value="TPR-like"/>
    <property type="match status" value="1"/>
</dbReference>
<dbReference type="AlphaFoldDB" id="A0A6A4KU17"/>
<dbReference type="PANTHER" id="PTHR47926:SF484">
    <property type="entry name" value="PENTATRICOPEPTIDE REPEAT-CONTAINING PROTEIN"/>
    <property type="match status" value="1"/>
</dbReference>
<name>A0A6A4KU17_9ERIC</name>
<dbReference type="InterPro" id="IPR011990">
    <property type="entry name" value="TPR-like_helical_dom_sf"/>
</dbReference>
<feature type="transmembrane region" description="Helical" evidence="3">
    <location>
        <begin position="37"/>
        <end position="60"/>
    </location>
</feature>
<proteinExistence type="predicted"/>
<evidence type="ECO:0000256" key="2">
    <source>
        <dbReference type="PROSITE-ProRule" id="PRU00708"/>
    </source>
</evidence>
<protein>
    <submittedName>
        <fullName evidence="4">Uncharacterized protein</fullName>
    </submittedName>
</protein>
<keyword evidence="1" id="KW-0677">Repeat</keyword>
<dbReference type="Proteomes" id="UP000428333">
    <property type="component" value="Linkage Group LG13"/>
</dbReference>
<feature type="transmembrane region" description="Helical" evidence="3">
    <location>
        <begin position="208"/>
        <end position="227"/>
    </location>
</feature>
<dbReference type="GO" id="GO:0003723">
    <property type="term" value="F:RNA binding"/>
    <property type="evidence" value="ECO:0007669"/>
    <property type="project" value="InterPro"/>
</dbReference>
<feature type="repeat" description="PPR" evidence="2">
    <location>
        <begin position="503"/>
        <end position="537"/>
    </location>
</feature>
<gene>
    <name evidence="4" type="ORF">C3L33_21571</name>
</gene>
<sequence length="748" mass="81958">MGLDIVHFVFGVFGNLSGLLLLLSPTYGMPFVSEGNILVLTINVTGAAVESIYVLIFLIYAPQKDKAKILGLLALGLSVVASVALFPFSPFMETTESSSLVLQSASFASSSETSFASMSIYMFCAGDEHFNCAEDGDQDEKRGVHAVFPVAVRVSNGLGCGLGAVQLILYAIYRDKKLGETKKANVDGSLGNHKEALLAYTQFRRTGIYHFGIVPLILKACASLSLIRHGRALHCESLKMGVEYNVVVGTSLVSMYAKCGDVLHSRKVFDEMPERNVITWNAMIGGYTVNGNIKEASVLFERMGEHSAVTWIEMIDGFAKSGEIVIARELFERVPVGMKNVATWTVMVDGYARNGEMEAAKEVFDAMPIRNFFAWSCMVSGYCKRGDVEAAKAVFDMIPERNLVNWNSLISGFAQNGFCEEGLDAFAKMQNEGFEPDEVTLVSALSACANLGLLDVGKEIHETIAHKGIKLNHFILNGLVDMYAKCGDLSNARLMFEKISDRNECCWNTMISGYAIHGQCKEALELFGRMEASSERPNDLTFLSILSACAHGGFVEEGMETFAKMEKCGLTASIRHYGCIIDLLGRAGRLKEAYDMVKRMPVTPNNTVWGALLGACRVHLDTAMADRVLEEVGRYSDCGSCNDSHHLLLSNIYAASNEWEKAEMMRTVVLEKRSQKAPGHSSYMLNNPEMKRCVPRCEVGEKKGAAVVPSRLRGVSKAVEVCNLPGVGPDLGYVGFYRKLVEWSPLAE</sequence>
<keyword evidence="3" id="KW-0812">Transmembrane</keyword>